<evidence type="ECO:0000313" key="5">
    <source>
        <dbReference type="Proteomes" id="UP000183407"/>
    </source>
</evidence>
<name>A0A1H4IQR1_RHOJO</name>
<evidence type="ECO:0000259" key="3">
    <source>
        <dbReference type="Pfam" id="PF03713"/>
    </source>
</evidence>
<feature type="domain" description="DUF305" evidence="3">
    <location>
        <begin position="67"/>
        <end position="231"/>
    </location>
</feature>
<dbReference type="PANTHER" id="PTHR36933:SF1">
    <property type="entry name" value="SLL0788 PROTEIN"/>
    <property type="match status" value="1"/>
</dbReference>
<dbReference type="RefSeq" id="WP_073357890.1">
    <property type="nucleotide sequence ID" value="NZ_FNTL01000002.1"/>
</dbReference>
<dbReference type="Proteomes" id="UP000183407">
    <property type="component" value="Unassembled WGS sequence"/>
</dbReference>
<organism evidence="4 5">
    <name type="scientific">Rhodococcus jostii</name>
    <dbReference type="NCBI Taxonomy" id="132919"/>
    <lineage>
        <taxon>Bacteria</taxon>
        <taxon>Bacillati</taxon>
        <taxon>Actinomycetota</taxon>
        <taxon>Actinomycetes</taxon>
        <taxon>Mycobacteriales</taxon>
        <taxon>Nocardiaceae</taxon>
        <taxon>Rhodococcus</taxon>
    </lineage>
</organism>
<evidence type="ECO:0000256" key="1">
    <source>
        <dbReference type="SAM" id="MobiDB-lite"/>
    </source>
</evidence>
<dbReference type="InterPro" id="IPR005183">
    <property type="entry name" value="DUF305_CopM-like"/>
</dbReference>
<keyword evidence="2" id="KW-1133">Transmembrane helix</keyword>
<feature type="transmembrane region" description="Helical" evidence="2">
    <location>
        <begin position="28"/>
        <end position="48"/>
    </location>
</feature>
<dbReference type="EMBL" id="FNTL01000002">
    <property type="protein sequence ID" value="SEB36006.1"/>
    <property type="molecule type" value="Genomic_DNA"/>
</dbReference>
<keyword evidence="2" id="KW-0812">Transmembrane</keyword>
<feature type="region of interest" description="Disordered" evidence="1">
    <location>
        <begin position="1"/>
        <end position="25"/>
    </location>
</feature>
<dbReference type="PANTHER" id="PTHR36933">
    <property type="entry name" value="SLL0788 PROTEIN"/>
    <property type="match status" value="1"/>
</dbReference>
<accession>A0A1H4IQR1</accession>
<dbReference type="Pfam" id="PF03713">
    <property type="entry name" value="DUF305"/>
    <property type="match status" value="1"/>
</dbReference>
<sequence length="242" mass="25415">MTGEIRSDTFPDTASTGARNRPPRRRSALLVVGAAAALIAGGIAGVMVPSPTPAATPVAAPAADSVETGFLQDMIVHHEQAVRMAGVATRSSADPAIRSFAYDILTGQGAQIGRMQAWLDLWDRSRTPTRDYMAWMTAGGGHHDTTAMADGHGGSTGMPGMATEQELTALDAASGPELDVMFVRLMLRHHQGGADMLAYAADRAGSPLVAQFAESMLLLQDHESQVMRALLAERGAAPLPFP</sequence>
<gene>
    <name evidence="4" type="ORF">SAMN04490220_0351</name>
</gene>
<dbReference type="InterPro" id="IPR012347">
    <property type="entry name" value="Ferritin-like"/>
</dbReference>
<keyword evidence="2" id="KW-0472">Membrane</keyword>
<evidence type="ECO:0000256" key="2">
    <source>
        <dbReference type="SAM" id="Phobius"/>
    </source>
</evidence>
<protein>
    <submittedName>
        <fullName evidence="4">Uncharacterized conserved protein, DUF305 family</fullName>
    </submittedName>
</protein>
<dbReference type="OrthoDB" id="26872at2"/>
<evidence type="ECO:0000313" key="4">
    <source>
        <dbReference type="EMBL" id="SEB36006.1"/>
    </source>
</evidence>
<dbReference type="Gene3D" id="1.20.1260.10">
    <property type="match status" value="1"/>
</dbReference>
<reference evidence="5" key="1">
    <citation type="submission" date="2016-10" db="EMBL/GenBank/DDBJ databases">
        <authorList>
            <person name="Varghese N."/>
        </authorList>
    </citation>
    <scope>NUCLEOTIDE SEQUENCE [LARGE SCALE GENOMIC DNA]</scope>
    <source>
        <strain evidence="5">DSM 44719</strain>
    </source>
</reference>
<dbReference type="AlphaFoldDB" id="A0A1H4IQR1"/>
<proteinExistence type="predicted"/>